<protein>
    <submittedName>
        <fullName evidence="1">Uncharacterized protein</fullName>
    </submittedName>
</protein>
<evidence type="ECO:0000313" key="1">
    <source>
        <dbReference type="EMBL" id="KAJ1370534.1"/>
    </source>
</evidence>
<organism evidence="1 2">
    <name type="scientific">Parelaphostrongylus tenuis</name>
    <name type="common">Meningeal worm</name>
    <dbReference type="NCBI Taxonomy" id="148309"/>
    <lineage>
        <taxon>Eukaryota</taxon>
        <taxon>Metazoa</taxon>
        <taxon>Ecdysozoa</taxon>
        <taxon>Nematoda</taxon>
        <taxon>Chromadorea</taxon>
        <taxon>Rhabditida</taxon>
        <taxon>Rhabditina</taxon>
        <taxon>Rhabditomorpha</taxon>
        <taxon>Strongyloidea</taxon>
        <taxon>Metastrongylidae</taxon>
        <taxon>Parelaphostrongylus</taxon>
    </lineage>
</organism>
<sequence>MVTCDGPCNAILDHTKTVKHSNCGHRICSWCQSSRPNVPNLDGSAGCCVSPCVRQTLIDRVPHEKYRHEAQAQGNPFIGVTHSVTRMTPTSPGTPRMMATELLLVKIFILERICRDKSRIVRYTLEREIPSDCALDFILTLIKRHMHRFNSCTYFVRDKRQEERNLIFARLVVWEHGISFKSNLRSSYRIVAIRDGYFSRQA</sequence>
<evidence type="ECO:0000313" key="2">
    <source>
        <dbReference type="Proteomes" id="UP001196413"/>
    </source>
</evidence>
<gene>
    <name evidence="1" type="ORF">KIN20_032270</name>
</gene>
<dbReference type="Proteomes" id="UP001196413">
    <property type="component" value="Unassembled WGS sequence"/>
</dbReference>
<name>A0AAD5WHE9_PARTN</name>
<dbReference type="EMBL" id="JAHQIW010006792">
    <property type="protein sequence ID" value="KAJ1370534.1"/>
    <property type="molecule type" value="Genomic_DNA"/>
</dbReference>
<dbReference type="AlphaFoldDB" id="A0AAD5WHE9"/>
<accession>A0AAD5WHE9</accession>
<reference evidence="1" key="1">
    <citation type="submission" date="2021-06" db="EMBL/GenBank/DDBJ databases">
        <title>Parelaphostrongylus tenuis whole genome reference sequence.</title>
        <authorList>
            <person name="Garwood T.J."/>
            <person name="Larsen P.A."/>
            <person name="Fountain-Jones N.M."/>
            <person name="Garbe J.R."/>
            <person name="Macchietto M.G."/>
            <person name="Kania S.A."/>
            <person name="Gerhold R.W."/>
            <person name="Richards J.E."/>
            <person name="Wolf T.M."/>
        </authorList>
    </citation>
    <scope>NUCLEOTIDE SEQUENCE</scope>
    <source>
        <strain evidence="1">MNPRO001-30</strain>
        <tissue evidence="1">Meninges</tissue>
    </source>
</reference>
<comment type="caution">
    <text evidence="1">The sequence shown here is derived from an EMBL/GenBank/DDBJ whole genome shotgun (WGS) entry which is preliminary data.</text>
</comment>
<proteinExistence type="predicted"/>
<keyword evidence="2" id="KW-1185">Reference proteome</keyword>